<dbReference type="Gene3D" id="1.10.150.130">
    <property type="match status" value="1"/>
</dbReference>
<keyword evidence="2" id="KW-0963">Cytoplasm</keyword>
<evidence type="ECO:0000256" key="3">
    <source>
        <dbReference type="ARBA" id="ARBA00022618"/>
    </source>
</evidence>
<dbReference type="PROSITE" id="PS51898">
    <property type="entry name" value="TYR_RECOMBINASE"/>
    <property type="match status" value="1"/>
</dbReference>
<dbReference type="InterPro" id="IPR050090">
    <property type="entry name" value="Tyrosine_recombinase_XerCD"/>
</dbReference>
<dbReference type="AlphaFoldDB" id="A0A1M4TN10"/>
<dbReference type="GO" id="GO:0051301">
    <property type="term" value="P:cell division"/>
    <property type="evidence" value="ECO:0007669"/>
    <property type="project" value="UniProtKB-KW"/>
</dbReference>
<evidence type="ECO:0000259" key="11">
    <source>
        <dbReference type="PROSITE" id="PS51900"/>
    </source>
</evidence>
<dbReference type="OrthoDB" id="9801717at2"/>
<evidence type="ECO:0000256" key="8">
    <source>
        <dbReference type="ARBA" id="ARBA00023306"/>
    </source>
</evidence>
<keyword evidence="13" id="KW-1185">Reference proteome</keyword>
<dbReference type="InterPro" id="IPR013762">
    <property type="entry name" value="Integrase-like_cat_sf"/>
</dbReference>
<organism evidence="12 13">
    <name type="scientific">Ferrithrix thermotolerans DSM 19514</name>
    <dbReference type="NCBI Taxonomy" id="1121881"/>
    <lineage>
        <taxon>Bacteria</taxon>
        <taxon>Bacillati</taxon>
        <taxon>Actinomycetota</taxon>
        <taxon>Acidimicrobiia</taxon>
        <taxon>Acidimicrobiales</taxon>
        <taxon>Acidimicrobiaceae</taxon>
        <taxon>Ferrithrix</taxon>
    </lineage>
</organism>
<dbReference type="STRING" id="1121881.SAMN02745225_00663"/>
<comment type="subcellular location">
    <subcellularLocation>
        <location evidence="1">Cytoplasm</location>
    </subcellularLocation>
</comment>
<keyword evidence="4" id="KW-0159">Chromosome partition</keyword>
<keyword evidence="6 9" id="KW-0238">DNA-binding</keyword>
<keyword evidence="3" id="KW-0132">Cell division</keyword>
<evidence type="ECO:0000256" key="1">
    <source>
        <dbReference type="ARBA" id="ARBA00004496"/>
    </source>
</evidence>
<sequence>MLLEFERQLASVSVNTRRRYVYEVSRAVDFFLRNRVSAPDQITVRTLRSYQGELVSRGASRSQLSSSTAALRKYFRFVIDSGVPIEPALFSSLAASKVPSRLPRHLSEQEAESLIDRVAAGRYGGLHPERDTAILEFLYGTGVRVSELCSLRIADIDFMQRTASVIGSKRGKSRTVIFGDFALKALEQYFLTDRKMLPKPYLKDFNVEIAGHEDEFLFTSSCGHRLDQREVRRILERSGSKVSPHGLRHSYATHLLNNGADLRSVQELLGHSRLETTQIYTHVSKERLRDVHRQSHPRG</sequence>
<evidence type="ECO:0000313" key="13">
    <source>
        <dbReference type="Proteomes" id="UP000184295"/>
    </source>
</evidence>
<dbReference type="Pfam" id="PF00589">
    <property type="entry name" value="Phage_integrase"/>
    <property type="match status" value="1"/>
</dbReference>
<dbReference type="PROSITE" id="PS51900">
    <property type="entry name" value="CB"/>
    <property type="match status" value="1"/>
</dbReference>
<dbReference type="PANTHER" id="PTHR30349:SF77">
    <property type="entry name" value="TYROSINE RECOMBINASE XERC"/>
    <property type="match status" value="1"/>
</dbReference>
<evidence type="ECO:0000256" key="5">
    <source>
        <dbReference type="ARBA" id="ARBA00022908"/>
    </source>
</evidence>
<keyword evidence="5" id="KW-0229">DNA integration</keyword>
<dbReference type="InterPro" id="IPR010998">
    <property type="entry name" value="Integrase_recombinase_N"/>
</dbReference>
<dbReference type="GO" id="GO:0007059">
    <property type="term" value="P:chromosome segregation"/>
    <property type="evidence" value="ECO:0007669"/>
    <property type="project" value="UniProtKB-KW"/>
</dbReference>
<dbReference type="EMBL" id="FQUL01000006">
    <property type="protein sequence ID" value="SHE45860.1"/>
    <property type="molecule type" value="Genomic_DNA"/>
</dbReference>
<accession>A0A1M4TN10</accession>
<dbReference type="InterPro" id="IPR044068">
    <property type="entry name" value="CB"/>
</dbReference>
<dbReference type="GO" id="GO:0005737">
    <property type="term" value="C:cytoplasm"/>
    <property type="evidence" value="ECO:0007669"/>
    <property type="project" value="UniProtKB-SubCell"/>
</dbReference>
<keyword evidence="8" id="KW-0131">Cell cycle</keyword>
<dbReference type="GO" id="GO:0015074">
    <property type="term" value="P:DNA integration"/>
    <property type="evidence" value="ECO:0007669"/>
    <property type="project" value="UniProtKB-KW"/>
</dbReference>
<dbReference type="SUPFAM" id="SSF56349">
    <property type="entry name" value="DNA breaking-rejoining enzymes"/>
    <property type="match status" value="1"/>
</dbReference>
<gene>
    <name evidence="12" type="ORF">SAMN02745225_00663</name>
</gene>
<keyword evidence="7" id="KW-0233">DNA recombination</keyword>
<evidence type="ECO:0000313" key="12">
    <source>
        <dbReference type="EMBL" id="SHE45860.1"/>
    </source>
</evidence>
<dbReference type="GO" id="GO:0003677">
    <property type="term" value="F:DNA binding"/>
    <property type="evidence" value="ECO:0007669"/>
    <property type="project" value="UniProtKB-UniRule"/>
</dbReference>
<protein>
    <submittedName>
        <fullName evidence="12">Integrase/recombinase XerC</fullName>
    </submittedName>
</protein>
<evidence type="ECO:0000259" key="10">
    <source>
        <dbReference type="PROSITE" id="PS51898"/>
    </source>
</evidence>
<dbReference type="PANTHER" id="PTHR30349">
    <property type="entry name" value="PHAGE INTEGRASE-RELATED"/>
    <property type="match status" value="1"/>
</dbReference>
<evidence type="ECO:0000256" key="2">
    <source>
        <dbReference type="ARBA" id="ARBA00022490"/>
    </source>
</evidence>
<evidence type="ECO:0000256" key="9">
    <source>
        <dbReference type="PROSITE-ProRule" id="PRU01248"/>
    </source>
</evidence>
<evidence type="ECO:0000256" key="4">
    <source>
        <dbReference type="ARBA" id="ARBA00022829"/>
    </source>
</evidence>
<feature type="domain" description="Tyr recombinase" evidence="10">
    <location>
        <begin position="101"/>
        <end position="293"/>
    </location>
</feature>
<dbReference type="Proteomes" id="UP000184295">
    <property type="component" value="Unassembled WGS sequence"/>
</dbReference>
<proteinExistence type="predicted"/>
<reference evidence="13" key="1">
    <citation type="submission" date="2016-11" db="EMBL/GenBank/DDBJ databases">
        <authorList>
            <person name="Varghese N."/>
            <person name="Submissions S."/>
        </authorList>
    </citation>
    <scope>NUCLEOTIDE SEQUENCE [LARGE SCALE GENOMIC DNA]</scope>
    <source>
        <strain evidence="13">DSM 19514</strain>
    </source>
</reference>
<evidence type="ECO:0000256" key="7">
    <source>
        <dbReference type="ARBA" id="ARBA00023172"/>
    </source>
</evidence>
<evidence type="ECO:0000256" key="6">
    <source>
        <dbReference type="ARBA" id="ARBA00023125"/>
    </source>
</evidence>
<dbReference type="InterPro" id="IPR004107">
    <property type="entry name" value="Integrase_SAM-like_N"/>
</dbReference>
<name>A0A1M4TN10_9ACTN</name>
<dbReference type="Gene3D" id="1.10.443.10">
    <property type="entry name" value="Intergrase catalytic core"/>
    <property type="match status" value="1"/>
</dbReference>
<dbReference type="GO" id="GO:0006310">
    <property type="term" value="P:DNA recombination"/>
    <property type="evidence" value="ECO:0007669"/>
    <property type="project" value="UniProtKB-KW"/>
</dbReference>
<feature type="domain" description="Core-binding (CB)" evidence="11">
    <location>
        <begin position="1"/>
        <end position="79"/>
    </location>
</feature>
<dbReference type="Pfam" id="PF02899">
    <property type="entry name" value="Phage_int_SAM_1"/>
    <property type="match status" value="1"/>
</dbReference>
<dbReference type="InterPro" id="IPR011010">
    <property type="entry name" value="DNA_brk_join_enz"/>
</dbReference>
<dbReference type="InterPro" id="IPR002104">
    <property type="entry name" value="Integrase_catalytic"/>
</dbReference>